<protein>
    <submittedName>
        <fullName evidence="2">Uncharacterized protein</fullName>
    </submittedName>
</protein>
<comment type="caution">
    <text evidence="2">The sequence shown here is derived from an EMBL/GenBank/DDBJ whole genome shotgun (WGS) entry which is preliminary data.</text>
</comment>
<sequence length="63" mass="6737">MLNRAKQSEASTMDSSLALGKKESSERRNGVLGMTGLVMLSAAKHPCAEFLTAFEMTLSVLSC</sequence>
<organism evidence="2 3">
    <name type="scientific">Candidatus Thermochlorobacter aerophilus</name>
    <dbReference type="NCBI Taxonomy" id="1868324"/>
    <lineage>
        <taxon>Bacteria</taxon>
        <taxon>Pseudomonadati</taxon>
        <taxon>Chlorobiota</taxon>
        <taxon>Chlorobiia</taxon>
        <taxon>Chlorobiales</taxon>
        <taxon>Candidatus Thermochlorobacteriaceae</taxon>
        <taxon>Candidatus Thermochlorobacter</taxon>
    </lineage>
</organism>
<reference evidence="2 3" key="1">
    <citation type="journal article" date="2011" name="ISME J.">
        <title>Community ecology of hot spring cyanobacterial mats: predominant populations and their functional potential.</title>
        <authorList>
            <person name="Klatt C.G."/>
            <person name="Wood J.M."/>
            <person name="Rusch D.B."/>
            <person name="Bateson M.M."/>
            <person name="Hamamura N."/>
            <person name="Heidelberg J.F."/>
            <person name="Grossman A.R."/>
            <person name="Bhaya D."/>
            <person name="Cohan F.M."/>
            <person name="Kuhl M."/>
            <person name="Bryant D.A."/>
            <person name="Ward D.M."/>
        </authorList>
    </citation>
    <scope>NUCLEOTIDE SEQUENCE [LARGE SCALE GENOMIC DNA]</scope>
    <source>
        <strain evidence="2">OS</strain>
    </source>
</reference>
<dbReference type="EMBL" id="PHFL01000080">
    <property type="protein sequence ID" value="RFM22725.1"/>
    <property type="molecule type" value="Genomic_DNA"/>
</dbReference>
<feature type="region of interest" description="Disordered" evidence="1">
    <location>
        <begin position="1"/>
        <end position="25"/>
    </location>
</feature>
<evidence type="ECO:0000313" key="3">
    <source>
        <dbReference type="Proteomes" id="UP000266389"/>
    </source>
</evidence>
<dbReference type="AlphaFoldDB" id="A0A395LV74"/>
<name>A0A395LV74_9BACT</name>
<proteinExistence type="predicted"/>
<evidence type="ECO:0000313" key="2">
    <source>
        <dbReference type="EMBL" id="RFM22725.1"/>
    </source>
</evidence>
<gene>
    <name evidence="2" type="ORF">D0433_14765</name>
</gene>
<dbReference type="Proteomes" id="UP000266389">
    <property type="component" value="Unassembled WGS sequence"/>
</dbReference>
<accession>A0A395LV74</accession>
<evidence type="ECO:0000256" key="1">
    <source>
        <dbReference type="SAM" id="MobiDB-lite"/>
    </source>
</evidence>